<proteinExistence type="inferred from homology"/>
<evidence type="ECO:0008006" key="9">
    <source>
        <dbReference type="Google" id="ProtNLM"/>
    </source>
</evidence>
<evidence type="ECO:0000256" key="1">
    <source>
        <dbReference type="ARBA" id="ARBA00004167"/>
    </source>
</evidence>
<feature type="transmembrane region" description="Helical" evidence="6">
    <location>
        <begin position="46"/>
        <end position="65"/>
    </location>
</feature>
<dbReference type="RefSeq" id="WP_106290527.1">
    <property type="nucleotide sequence ID" value="NZ_CAWNTC010000157.1"/>
</dbReference>
<dbReference type="SUPFAM" id="SSF51230">
    <property type="entry name" value="Single hybrid motif"/>
    <property type="match status" value="1"/>
</dbReference>
<dbReference type="Gene3D" id="2.40.50.100">
    <property type="match status" value="1"/>
</dbReference>
<sequence>MPETLNSHHPSRITNNINNIIESDRQDWSEATQDLLDALPPIWTRGLVYLLIIVTGITFAWGSFFKMQQTVTLSGEILPQEALVKIDTPVTAKVEKVQVRSGELVKLGQTLIELESDSLNQSPTQHSRKLFATTTGIIHQLEVTNSGEVVTTGETLVQIIPQNSNWKWKTQVNSEQIQGLKLGLPVKLNILYDEKYPTLSGKISQILPSKNQRNTYDLEIAIAQNCPTPNSQCLPLKIGQIATAKIQLKPTHPINLIFKHSD</sequence>
<dbReference type="OrthoDB" id="9775513at2"/>
<gene>
    <name evidence="7" type="ORF">C7B64_19615</name>
</gene>
<accession>A0A2T1BYW0</accession>
<protein>
    <recommendedName>
        <fullName evidence="9">Membrane fusion protein biotin-lipoyl like domain-containing protein</fullName>
    </recommendedName>
</protein>
<reference evidence="7 8" key="2">
    <citation type="submission" date="2018-03" db="EMBL/GenBank/DDBJ databases">
        <title>The ancient ancestry and fast evolution of plastids.</title>
        <authorList>
            <person name="Moore K.R."/>
            <person name="Magnabosco C."/>
            <person name="Momper L."/>
            <person name="Gold D.A."/>
            <person name="Bosak T."/>
            <person name="Fournier G.P."/>
        </authorList>
    </citation>
    <scope>NUCLEOTIDE SEQUENCE [LARGE SCALE GENOMIC DNA]</scope>
    <source>
        <strain evidence="7 8">CCAP 1448/3</strain>
    </source>
</reference>
<dbReference type="InterPro" id="IPR050739">
    <property type="entry name" value="MFP"/>
</dbReference>
<dbReference type="EMBL" id="PVWJ01000124">
    <property type="protein sequence ID" value="PSB01199.1"/>
    <property type="molecule type" value="Genomic_DNA"/>
</dbReference>
<organism evidence="7 8">
    <name type="scientific">Merismopedia glauca CCAP 1448/3</name>
    <dbReference type="NCBI Taxonomy" id="1296344"/>
    <lineage>
        <taxon>Bacteria</taxon>
        <taxon>Bacillati</taxon>
        <taxon>Cyanobacteriota</taxon>
        <taxon>Cyanophyceae</taxon>
        <taxon>Synechococcales</taxon>
        <taxon>Merismopediaceae</taxon>
        <taxon>Merismopedia</taxon>
    </lineage>
</organism>
<comment type="similarity">
    <text evidence="2">Belongs to the membrane fusion protein (MFP) (TC 8.A.1) family.</text>
</comment>
<keyword evidence="8" id="KW-1185">Reference proteome</keyword>
<dbReference type="AlphaFoldDB" id="A0A2T1BYW0"/>
<name>A0A2T1BYW0_9CYAN</name>
<evidence type="ECO:0000256" key="2">
    <source>
        <dbReference type="ARBA" id="ARBA00009477"/>
    </source>
</evidence>
<dbReference type="Gene3D" id="2.40.30.170">
    <property type="match status" value="1"/>
</dbReference>
<keyword evidence="4 6" id="KW-1133">Transmembrane helix</keyword>
<evidence type="ECO:0000313" key="8">
    <source>
        <dbReference type="Proteomes" id="UP000238762"/>
    </source>
</evidence>
<dbReference type="PANTHER" id="PTHR30386:SF26">
    <property type="entry name" value="TRANSPORT PROTEIN COMB"/>
    <property type="match status" value="1"/>
</dbReference>
<comment type="caution">
    <text evidence="7">The sequence shown here is derived from an EMBL/GenBank/DDBJ whole genome shotgun (WGS) entry which is preliminary data.</text>
</comment>
<evidence type="ECO:0000256" key="4">
    <source>
        <dbReference type="ARBA" id="ARBA00022989"/>
    </source>
</evidence>
<reference evidence="7 8" key="1">
    <citation type="submission" date="2018-02" db="EMBL/GenBank/DDBJ databases">
        <authorList>
            <person name="Cohen D.B."/>
            <person name="Kent A.D."/>
        </authorList>
    </citation>
    <scope>NUCLEOTIDE SEQUENCE [LARGE SCALE GENOMIC DNA]</scope>
    <source>
        <strain evidence="7 8">CCAP 1448/3</strain>
    </source>
</reference>
<evidence type="ECO:0000256" key="3">
    <source>
        <dbReference type="ARBA" id="ARBA00022692"/>
    </source>
</evidence>
<evidence type="ECO:0000256" key="5">
    <source>
        <dbReference type="ARBA" id="ARBA00023136"/>
    </source>
</evidence>
<evidence type="ECO:0000313" key="7">
    <source>
        <dbReference type="EMBL" id="PSB01199.1"/>
    </source>
</evidence>
<dbReference type="GO" id="GO:0016020">
    <property type="term" value="C:membrane"/>
    <property type="evidence" value="ECO:0007669"/>
    <property type="project" value="UniProtKB-SubCell"/>
</dbReference>
<dbReference type="PRINTS" id="PR01490">
    <property type="entry name" value="RTXTOXIND"/>
</dbReference>
<keyword evidence="5 6" id="KW-0472">Membrane</keyword>
<comment type="subcellular location">
    <subcellularLocation>
        <location evidence="1">Membrane</location>
        <topology evidence="1">Single-pass membrane protein</topology>
    </subcellularLocation>
</comment>
<evidence type="ECO:0000256" key="6">
    <source>
        <dbReference type="SAM" id="Phobius"/>
    </source>
</evidence>
<dbReference type="Proteomes" id="UP000238762">
    <property type="component" value="Unassembled WGS sequence"/>
</dbReference>
<dbReference type="PANTHER" id="PTHR30386">
    <property type="entry name" value="MEMBRANE FUSION SUBUNIT OF EMRAB-TOLC MULTIDRUG EFFLUX PUMP"/>
    <property type="match status" value="1"/>
</dbReference>
<keyword evidence="3 6" id="KW-0812">Transmembrane</keyword>
<dbReference type="InterPro" id="IPR011053">
    <property type="entry name" value="Single_hybrid_motif"/>
</dbReference>